<dbReference type="SUPFAM" id="SSF63712">
    <property type="entry name" value="Nicotinic receptor ligand binding domain-like"/>
    <property type="match status" value="1"/>
</dbReference>
<keyword evidence="11" id="KW-0770">Synapse</keyword>
<dbReference type="FunFam" id="3.80.10.10:FF:000331">
    <property type="entry name" value="Dynein assembly factor 1, axonemal homolog"/>
    <property type="match status" value="1"/>
</dbReference>
<keyword evidence="13 30" id="KW-0969">Cilium</keyword>
<dbReference type="Pfam" id="PF02932">
    <property type="entry name" value="Neur_chan_memb"/>
    <property type="match status" value="1"/>
</dbReference>
<dbReference type="EMBL" id="KB495293">
    <property type="protein sequence ID" value="EMP41241.1"/>
    <property type="molecule type" value="Genomic_DNA"/>
</dbReference>
<keyword evidence="12 29" id="KW-0406">Ion transport</keyword>
<evidence type="ECO:0000256" key="23">
    <source>
        <dbReference type="ARBA" id="ARBA00034104"/>
    </source>
</evidence>
<evidence type="ECO:0000259" key="33">
    <source>
        <dbReference type="Pfam" id="PF02932"/>
    </source>
</evidence>
<dbReference type="STRING" id="8469.M7BTS8"/>
<evidence type="ECO:0000256" key="22">
    <source>
        <dbReference type="ARBA" id="ARBA00024429"/>
    </source>
</evidence>
<dbReference type="InterPro" id="IPR032675">
    <property type="entry name" value="LRR_dom_sf"/>
</dbReference>
<evidence type="ECO:0000259" key="32">
    <source>
        <dbReference type="Pfam" id="PF02931"/>
    </source>
</evidence>
<comment type="subcellular location">
    <subcellularLocation>
        <location evidence="1 30">Cell projection</location>
        <location evidence="1 30">Cilium</location>
    </subcellularLocation>
    <subcellularLocation>
        <location evidence="23">Postsynaptic cell membrane</location>
        <topology evidence="23">Multi-pass membrane protein</topology>
    </subcellularLocation>
</comment>
<evidence type="ECO:0000256" key="29">
    <source>
        <dbReference type="RuleBase" id="RU000687"/>
    </source>
</evidence>
<feature type="compositionally biased region" description="Basic and acidic residues" evidence="31">
    <location>
        <begin position="14"/>
        <end position="23"/>
    </location>
</feature>
<evidence type="ECO:0000256" key="10">
    <source>
        <dbReference type="ARBA" id="ARBA00022989"/>
    </source>
</evidence>
<evidence type="ECO:0000256" key="19">
    <source>
        <dbReference type="ARBA" id="ARBA00023273"/>
    </source>
</evidence>
<evidence type="ECO:0000256" key="21">
    <source>
        <dbReference type="ARBA" id="ARBA00023303"/>
    </source>
</evidence>
<sequence length="973" mass="110398">MAELKMRPPYGETGPEKGIKEEFNEQDMTEESPSDCRNGDIQTNNENSLVKTELQSQPQDVEPEPEEGIKDDVNVQRKSEEILNDYSTGDTMIAVKTGFDRLENLEEYTGLKCLWLECNGLTKIENLEAQTELRCLYLHLNLINKIENLEPLQKLDSLNLSNNYIKIIENLSCLSVLHTLQIAHNKLQTVEDIQHLQECPTICVLDLSHNKLDDPNILNVLETMPDLRVLNLMGNEVIKKIPNYRRTLTIRLKQLTYLDDRPVFPKDRACAEAWAMGGREAEKSEREKWENRERRKIQDSIDGLTAIRRKAEEKKRQREKEERDILRKCENGGTTEAQEGEVPPTSYSSDVTNNTSGISNASEETETQKIKKFVNESMEAHDEVLAEISSKEDLDSLHTNVTGNIQKDVQEANSHKCPNFSTNEEEILIGNMATEGALVTELDESAETEQIKLEIPEKLFIDALDIAYTIDKLFCDLLQELPDLEDVDVSEFSPIEGKSIRKQACHPKIEIISEVSDDKDCASEENKTLFGNSVTEEIPTAIFSNTCLTTTQETCSYWDVMNNLSIAVANPRLMSVRPVTNWREPSIVGIDVTLHATLDLSWKNQFLTWDPQSFCGISKISIPVDSVWKPDLFVSEMTEDPQSPTVPFMSLSSDGTIDQWKSIRIVSTCSLDIYKFPFDTQKCNLTFGPYVHRVQDIAVVPKSNSSTVTQSSQENYAKSEWILEKVDVLSNNISAEEEEWSQVTYQITIRRVPILYVINLIVPAGFLVLVDVASMFIPMEGGERLGFKITVVLGFSVLLLILNDLLPNSDVTPILGVFCAVCLVIMIISIVDSIFISYMLHLSAVRPDVPQWLKIWVLKHLAFILRIDTAEVTESNAAGVRNTNKATSVVGKEADIQNRRCLQKEHDSAEIKLLKKVLLELLMIRRHMIMSKREEEAKSEWHMVAFILDRFILICYLLTVSIILITVLIVWAF</sequence>
<dbReference type="GO" id="GO:0005230">
    <property type="term" value="F:extracellular ligand-gated monoatomic ion channel activity"/>
    <property type="evidence" value="ECO:0007669"/>
    <property type="project" value="InterPro"/>
</dbReference>
<keyword evidence="16" id="KW-0675">Receptor</keyword>
<evidence type="ECO:0000256" key="31">
    <source>
        <dbReference type="SAM" id="MobiDB-lite"/>
    </source>
</evidence>
<dbReference type="PRINTS" id="PR00252">
    <property type="entry name" value="NRIONCHANNEL"/>
</dbReference>
<dbReference type="GO" id="GO:0005930">
    <property type="term" value="C:axoneme"/>
    <property type="evidence" value="ECO:0007669"/>
    <property type="project" value="TreeGrafter"/>
</dbReference>
<dbReference type="InterPro" id="IPR050576">
    <property type="entry name" value="Cilia_flagella_integrity"/>
</dbReference>
<dbReference type="SMART" id="SM00365">
    <property type="entry name" value="LRR_SD22"/>
    <property type="match status" value="4"/>
</dbReference>
<feature type="domain" description="Neurotransmitter-gated ion-channel ligand-binding" evidence="32">
    <location>
        <begin position="591"/>
        <end position="752"/>
    </location>
</feature>
<dbReference type="InterPro" id="IPR006201">
    <property type="entry name" value="Neur_channel"/>
</dbReference>
<dbReference type="InterPro" id="IPR038050">
    <property type="entry name" value="Neuro_actylchol_rec"/>
</dbReference>
<evidence type="ECO:0000256" key="11">
    <source>
        <dbReference type="ARBA" id="ARBA00023018"/>
    </source>
</evidence>
<feature type="transmembrane region" description="Helical" evidence="29">
    <location>
        <begin position="951"/>
        <end position="972"/>
    </location>
</feature>
<feature type="compositionally biased region" description="Polar residues" evidence="31">
    <location>
        <begin position="40"/>
        <end position="59"/>
    </location>
</feature>
<dbReference type="SUPFAM" id="SSF52075">
    <property type="entry name" value="Outer arm dynein light chain 1"/>
    <property type="match status" value="1"/>
</dbReference>
<dbReference type="InterPro" id="IPR006202">
    <property type="entry name" value="Neur_chan_lig-bd"/>
</dbReference>
<comment type="similarity">
    <text evidence="2 30">Belongs to the DNAAF1 family.</text>
</comment>
<comment type="catalytic activity">
    <reaction evidence="26">
        <text>Ca(2+)(in) = Ca(2+)(out)</text>
        <dbReference type="Rhea" id="RHEA:29671"/>
        <dbReference type="ChEBI" id="CHEBI:29108"/>
    </reaction>
</comment>
<dbReference type="PROSITE" id="PS51450">
    <property type="entry name" value="LRR"/>
    <property type="match status" value="3"/>
</dbReference>
<dbReference type="PANTHER" id="PTHR45973:SF19">
    <property type="entry name" value="DYNEIN AXONEMAL ASSEMBLY FACTOR 1"/>
    <property type="match status" value="1"/>
</dbReference>
<dbReference type="Pfam" id="PF02931">
    <property type="entry name" value="Neur_chan_LBD"/>
    <property type="match status" value="1"/>
</dbReference>
<evidence type="ECO:0000256" key="1">
    <source>
        <dbReference type="ARBA" id="ARBA00004138"/>
    </source>
</evidence>
<feature type="transmembrane region" description="Helical" evidence="29">
    <location>
        <begin position="814"/>
        <end position="836"/>
    </location>
</feature>
<dbReference type="GO" id="GO:0045211">
    <property type="term" value="C:postsynaptic membrane"/>
    <property type="evidence" value="ECO:0007669"/>
    <property type="project" value="UniProtKB-SubCell"/>
</dbReference>
<keyword evidence="6 30" id="KW-0433">Leucine-rich repeat</keyword>
<keyword evidence="10 29" id="KW-1133">Transmembrane helix</keyword>
<keyword evidence="35" id="KW-1185">Reference proteome</keyword>
<evidence type="ECO:0000256" key="24">
    <source>
        <dbReference type="ARBA" id="ARBA00034430"/>
    </source>
</evidence>
<evidence type="ECO:0000256" key="20">
    <source>
        <dbReference type="ARBA" id="ARBA00023286"/>
    </source>
</evidence>
<keyword evidence="19 30" id="KW-0966">Cell projection</keyword>
<evidence type="ECO:0000256" key="26">
    <source>
        <dbReference type="ARBA" id="ARBA00036634"/>
    </source>
</evidence>
<dbReference type="InterPro" id="IPR018000">
    <property type="entry name" value="Neurotransmitter_ion_chnl_CS"/>
</dbReference>
<keyword evidence="9 30" id="KW-0677">Repeat</keyword>
<comment type="catalytic activity">
    <reaction evidence="24">
        <text>K(+)(in) = K(+)(out)</text>
        <dbReference type="Rhea" id="RHEA:29463"/>
        <dbReference type="ChEBI" id="CHEBI:29103"/>
    </reaction>
</comment>
<evidence type="ECO:0000256" key="6">
    <source>
        <dbReference type="ARBA" id="ARBA00022614"/>
    </source>
</evidence>
<evidence type="ECO:0000256" key="25">
    <source>
        <dbReference type="ARBA" id="ARBA00036239"/>
    </source>
</evidence>
<evidence type="ECO:0000256" key="15">
    <source>
        <dbReference type="ARBA" id="ARBA00023157"/>
    </source>
</evidence>
<evidence type="ECO:0000256" key="14">
    <source>
        <dbReference type="ARBA" id="ARBA00023136"/>
    </source>
</evidence>
<evidence type="ECO:0000313" key="34">
    <source>
        <dbReference type="EMBL" id="EMP41241.1"/>
    </source>
</evidence>
<keyword evidence="8" id="KW-0732">Signal</keyword>
<dbReference type="PANTHER" id="PTHR45973">
    <property type="entry name" value="PROTEIN PHOSPHATASE 1 REGULATORY SUBUNIT SDS22-RELATED"/>
    <property type="match status" value="1"/>
</dbReference>
<evidence type="ECO:0000256" key="13">
    <source>
        <dbReference type="ARBA" id="ARBA00023069"/>
    </source>
</evidence>
<dbReference type="InterPro" id="IPR036734">
    <property type="entry name" value="Neur_chan_lig-bd_sf"/>
</dbReference>
<evidence type="ECO:0000313" key="35">
    <source>
        <dbReference type="Proteomes" id="UP000031443"/>
    </source>
</evidence>
<dbReference type="SUPFAM" id="SSF90112">
    <property type="entry name" value="Neurotransmitter-gated ion-channel transmembrane pore"/>
    <property type="match status" value="1"/>
</dbReference>
<keyword evidence="17" id="KW-0325">Glycoprotein</keyword>
<evidence type="ECO:0000256" key="9">
    <source>
        <dbReference type="ARBA" id="ARBA00022737"/>
    </source>
</evidence>
<feature type="transmembrane region" description="Helical" evidence="29">
    <location>
        <begin position="785"/>
        <end position="802"/>
    </location>
</feature>
<keyword evidence="4" id="KW-1003">Cell membrane</keyword>
<dbReference type="InterPro" id="IPR006029">
    <property type="entry name" value="Neurotrans-gated_channel_TM"/>
</dbReference>
<feature type="compositionally biased region" description="Acidic residues" evidence="31">
    <location>
        <begin position="24"/>
        <end position="33"/>
    </location>
</feature>
<dbReference type="CDD" id="cd19063">
    <property type="entry name" value="LGIC_TM_5-HT3"/>
    <property type="match status" value="1"/>
</dbReference>
<evidence type="ECO:0000256" key="30">
    <source>
        <dbReference type="RuleBase" id="RU364076"/>
    </source>
</evidence>
<dbReference type="FunFam" id="2.70.170.10:FF:000017">
    <property type="entry name" value="5-hydroxytryptamine receptor 3A"/>
    <property type="match status" value="1"/>
</dbReference>
<dbReference type="Gene3D" id="2.70.170.10">
    <property type="entry name" value="Neurotransmitter-gated ion-channel ligand-binding domain"/>
    <property type="match status" value="1"/>
</dbReference>
<evidence type="ECO:0000256" key="7">
    <source>
        <dbReference type="ARBA" id="ARBA00022692"/>
    </source>
</evidence>
<evidence type="ECO:0000256" key="4">
    <source>
        <dbReference type="ARBA" id="ARBA00022475"/>
    </source>
</evidence>
<dbReference type="InterPro" id="IPR036719">
    <property type="entry name" value="Neuro-gated_channel_TM_sf"/>
</dbReference>
<dbReference type="InterPro" id="IPR001611">
    <property type="entry name" value="Leu-rich_rpt"/>
</dbReference>
<comment type="catalytic activity">
    <reaction evidence="25">
        <text>Na(+)(in) = Na(+)(out)</text>
        <dbReference type="Rhea" id="RHEA:34963"/>
        <dbReference type="ChEBI" id="CHEBI:29101"/>
    </reaction>
</comment>
<reference evidence="35" key="1">
    <citation type="journal article" date="2013" name="Nat. Genet.">
        <title>The draft genomes of soft-shell turtle and green sea turtle yield insights into the development and evolution of the turtle-specific body plan.</title>
        <authorList>
            <person name="Wang Z."/>
            <person name="Pascual-Anaya J."/>
            <person name="Zadissa A."/>
            <person name="Li W."/>
            <person name="Niimura Y."/>
            <person name="Huang Z."/>
            <person name="Li C."/>
            <person name="White S."/>
            <person name="Xiong Z."/>
            <person name="Fang D."/>
            <person name="Wang B."/>
            <person name="Ming Y."/>
            <person name="Chen Y."/>
            <person name="Zheng Y."/>
            <person name="Kuraku S."/>
            <person name="Pignatelli M."/>
            <person name="Herrero J."/>
            <person name="Beal K."/>
            <person name="Nozawa M."/>
            <person name="Li Q."/>
            <person name="Wang J."/>
            <person name="Zhang H."/>
            <person name="Yu L."/>
            <person name="Shigenobu S."/>
            <person name="Wang J."/>
            <person name="Liu J."/>
            <person name="Flicek P."/>
            <person name="Searle S."/>
            <person name="Wang J."/>
            <person name="Kuratani S."/>
            <person name="Yin Y."/>
            <person name="Aken B."/>
            <person name="Zhang G."/>
            <person name="Irie N."/>
        </authorList>
    </citation>
    <scope>NUCLEOTIDE SEQUENCE [LARGE SCALE GENOMIC DNA]</scope>
</reference>
<feature type="region of interest" description="Disordered" evidence="31">
    <location>
        <begin position="309"/>
        <end position="367"/>
    </location>
</feature>
<dbReference type="GO" id="GO:0070840">
    <property type="term" value="F:dynein complex binding"/>
    <property type="evidence" value="ECO:0007669"/>
    <property type="project" value="UniProtKB-UniRule"/>
</dbReference>
<dbReference type="GO" id="GO:0004888">
    <property type="term" value="F:transmembrane signaling receptor activity"/>
    <property type="evidence" value="ECO:0007669"/>
    <property type="project" value="InterPro"/>
</dbReference>
<gene>
    <name evidence="34" type="ORF">UY3_01476</name>
</gene>
<keyword evidence="14 29" id="KW-0472">Membrane</keyword>
<keyword evidence="15" id="KW-1015">Disulfide bond</keyword>
<keyword evidence="21 29" id="KW-0407">Ion channel</keyword>
<evidence type="ECO:0000256" key="12">
    <source>
        <dbReference type="ARBA" id="ARBA00023065"/>
    </source>
</evidence>
<keyword evidence="3 29" id="KW-0813">Transport</keyword>
<evidence type="ECO:0000256" key="2">
    <source>
        <dbReference type="ARBA" id="ARBA00006453"/>
    </source>
</evidence>
<evidence type="ECO:0000256" key="16">
    <source>
        <dbReference type="ARBA" id="ARBA00023170"/>
    </source>
</evidence>
<accession>M7BTS8</accession>
<evidence type="ECO:0000256" key="8">
    <source>
        <dbReference type="ARBA" id="ARBA00022729"/>
    </source>
</evidence>
<feature type="compositionally biased region" description="Basic and acidic residues" evidence="31">
    <location>
        <begin position="309"/>
        <end position="330"/>
    </location>
</feature>
<dbReference type="PROSITE" id="PS00236">
    <property type="entry name" value="NEUROTR_ION_CHANNEL"/>
    <property type="match status" value="1"/>
</dbReference>
<dbReference type="Gene3D" id="1.20.58.390">
    <property type="entry name" value="Neurotransmitter-gated ion-channel transmembrane domain"/>
    <property type="match status" value="1"/>
</dbReference>
<dbReference type="InterPro" id="IPR049944">
    <property type="entry name" value="LGIC_TM_5-HT3"/>
</dbReference>
<feature type="compositionally biased region" description="Polar residues" evidence="31">
    <location>
        <begin position="345"/>
        <end position="362"/>
    </location>
</feature>
<evidence type="ECO:0000256" key="27">
    <source>
        <dbReference type="ARBA" id="ARBA00037540"/>
    </source>
</evidence>
<evidence type="ECO:0000256" key="17">
    <source>
        <dbReference type="ARBA" id="ARBA00023180"/>
    </source>
</evidence>
<proteinExistence type="inferred from homology"/>
<keyword evidence="18" id="KW-0628">Postsynaptic cell membrane</keyword>
<dbReference type="Proteomes" id="UP000031443">
    <property type="component" value="Unassembled WGS sequence"/>
</dbReference>
<keyword evidence="7 29" id="KW-0812">Transmembrane</keyword>
<comment type="function">
    <text evidence="28 30">Cilium-specific protein required for the stability of the ciliary architecture. Plays a role in cytoplasmic preassembly of dynein arms. Involved in regulation of microtubule-based cilia and actin-based brush border microvilli.</text>
</comment>
<name>M7BTS8_CHEMY</name>
<dbReference type="Gene3D" id="3.80.10.10">
    <property type="entry name" value="Ribonuclease Inhibitor"/>
    <property type="match status" value="2"/>
</dbReference>
<feature type="domain" description="Neurotransmitter-gated ion-channel transmembrane" evidence="33">
    <location>
        <begin position="760"/>
        <end position="963"/>
    </location>
</feature>
<protein>
    <recommendedName>
        <fullName evidence="22 30">Dynein axonemal assembly factor 1</fullName>
    </recommendedName>
</protein>
<feature type="region of interest" description="Disordered" evidence="31">
    <location>
        <begin position="1"/>
        <end position="72"/>
    </location>
</feature>
<dbReference type="AlphaFoldDB" id="M7BTS8"/>
<feature type="transmembrane region" description="Helical" evidence="29">
    <location>
        <begin position="754"/>
        <end position="773"/>
    </location>
</feature>
<dbReference type="Pfam" id="PF14580">
    <property type="entry name" value="LRR_9"/>
    <property type="match status" value="1"/>
</dbReference>
<comment type="similarity">
    <text evidence="29">Belongs to the ligand-gated ion channel (TC 1.A.9) family.</text>
</comment>
<evidence type="ECO:0000256" key="3">
    <source>
        <dbReference type="ARBA" id="ARBA00022448"/>
    </source>
</evidence>
<organism evidence="34 35">
    <name type="scientific">Chelonia mydas</name>
    <name type="common">Green sea-turtle</name>
    <name type="synonym">Chelonia agassizi</name>
    <dbReference type="NCBI Taxonomy" id="8469"/>
    <lineage>
        <taxon>Eukaryota</taxon>
        <taxon>Metazoa</taxon>
        <taxon>Chordata</taxon>
        <taxon>Craniata</taxon>
        <taxon>Vertebrata</taxon>
        <taxon>Euteleostomi</taxon>
        <taxon>Archelosauria</taxon>
        <taxon>Testudinata</taxon>
        <taxon>Testudines</taxon>
        <taxon>Cryptodira</taxon>
        <taxon>Durocryptodira</taxon>
        <taxon>Americhelydia</taxon>
        <taxon>Chelonioidea</taxon>
        <taxon>Cheloniidae</taxon>
        <taxon>Chelonia</taxon>
    </lineage>
</organism>
<dbReference type="eggNOG" id="KOG3645">
    <property type="taxonomic scope" value="Eukaryota"/>
</dbReference>
<keyword evidence="20" id="KW-1071">Ligand-gated ion channel</keyword>
<dbReference type="GO" id="GO:0035082">
    <property type="term" value="P:axoneme assembly"/>
    <property type="evidence" value="ECO:0007669"/>
    <property type="project" value="TreeGrafter"/>
</dbReference>
<evidence type="ECO:0000256" key="5">
    <source>
        <dbReference type="ARBA" id="ARBA00022553"/>
    </source>
</evidence>
<comment type="function">
    <text evidence="27">Forms serotonin (5-hydroxytryptamine/5-HT3)-activated cation-selective channel complexes, which when activated cause fast, depolarizing responses in neurons.</text>
</comment>
<evidence type="ECO:0000256" key="18">
    <source>
        <dbReference type="ARBA" id="ARBA00023257"/>
    </source>
</evidence>
<keyword evidence="5" id="KW-0597">Phosphoprotein</keyword>
<evidence type="ECO:0000256" key="28">
    <source>
        <dbReference type="ARBA" id="ARBA00046066"/>
    </source>
</evidence>